<dbReference type="Gene3D" id="3.10.350.10">
    <property type="entry name" value="LysM domain"/>
    <property type="match status" value="1"/>
</dbReference>
<dbReference type="CDD" id="cd16894">
    <property type="entry name" value="MltD-like"/>
    <property type="match status" value="1"/>
</dbReference>
<feature type="signal peptide" evidence="3">
    <location>
        <begin position="1"/>
        <end position="21"/>
    </location>
</feature>
<keyword evidence="6" id="KW-1185">Reference proteome</keyword>
<dbReference type="Proteomes" id="UP000056252">
    <property type="component" value="Chromosome"/>
</dbReference>
<evidence type="ECO:0000259" key="4">
    <source>
        <dbReference type="PROSITE" id="PS51782"/>
    </source>
</evidence>
<evidence type="ECO:0000256" key="3">
    <source>
        <dbReference type="SAM" id="SignalP"/>
    </source>
</evidence>
<feature type="domain" description="LysM" evidence="4">
    <location>
        <begin position="404"/>
        <end position="447"/>
    </location>
</feature>
<dbReference type="Pfam" id="PF01476">
    <property type="entry name" value="LysM"/>
    <property type="match status" value="1"/>
</dbReference>
<comment type="similarity">
    <text evidence="1">Belongs to the transglycosylase Slt family.</text>
</comment>
<dbReference type="KEGG" id="peo:AS203_01970"/>
<evidence type="ECO:0000313" key="6">
    <source>
        <dbReference type="Proteomes" id="UP000056252"/>
    </source>
</evidence>
<dbReference type="Pfam" id="PF01464">
    <property type="entry name" value="SLT"/>
    <property type="match status" value="1"/>
</dbReference>
<name>A0A0S2KIR6_9BACT</name>
<accession>A0A0S2KIR6</accession>
<dbReference type="GO" id="GO:0008933">
    <property type="term" value="F:peptidoglycan lytic transglycosylase activity"/>
    <property type="evidence" value="ECO:0007669"/>
    <property type="project" value="InterPro"/>
</dbReference>
<dbReference type="eggNOG" id="COG0741">
    <property type="taxonomic scope" value="Bacteria"/>
</dbReference>
<dbReference type="CDD" id="cd00118">
    <property type="entry name" value="LysM"/>
    <property type="match status" value="1"/>
</dbReference>
<dbReference type="EMBL" id="CP013195">
    <property type="protein sequence ID" value="ALO48014.1"/>
    <property type="molecule type" value="Genomic_DNA"/>
</dbReference>
<evidence type="ECO:0000313" key="5">
    <source>
        <dbReference type="EMBL" id="ALO48014.1"/>
    </source>
</evidence>
<reference evidence="6" key="1">
    <citation type="submission" date="2015-11" db="EMBL/GenBank/DDBJ databases">
        <authorList>
            <person name="Holder M.E."/>
            <person name="Ajami N.J."/>
            <person name="Petrosino J.F."/>
        </authorList>
    </citation>
    <scope>NUCLEOTIDE SEQUENCE [LARGE SCALE GENOMIC DNA]</scope>
    <source>
        <strain evidence="6">F0113</strain>
    </source>
</reference>
<dbReference type="RefSeq" id="WP_025066189.1">
    <property type="nucleotide sequence ID" value="NZ_CP013195.1"/>
</dbReference>
<feature type="compositionally biased region" description="Basic residues" evidence="2">
    <location>
        <begin position="380"/>
        <end position="401"/>
    </location>
</feature>
<dbReference type="eggNOG" id="COG1388">
    <property type="taxonomic scope" value="Bacteria"/>
</dbReference>
<organism evidence="5 6">
    <name type="scientific">Hoylesella enoeca</name>
    <dbReference type="NCBI Taxonomy" id="76123"/>
    <lineage>
        <taxon>Bacteria</taxon>
        <taxon>Pseudomonadati</taxon>
        <taxon>Bacteroidota</taxon>
        <taxon>Bacteroidia</taxon>
        <taxon>Bacteroidales</taxon>
        <taxon>Prevotellaceae</taxon>
        <taxon>Hoylesella</taxon>
    </lineage>
</organism>
<dbReference type="InterPro" id="IPR000189">
    <property type="entry name" value="Transglyc_AS"/>
</dbReference>
<dbReference type="InterPro" id="IPR023346">
    <property type="entry name" value="Lysozyme-like_dom_sf"/>
</dbReference>
<dbReference type="OrthoDB" id="9815002at2"/>
<dbReference type="STRING" id="76123.AS203_01970"/>
<dbReference type="InterPro" id="IPR008258">
    <property type="entry name" value="Transglycosylase_SLT_dom_1"/>
</dbReference>
<dbReference type="InterPro" id="IPR036779">
    <property type="entry name" value="LysM_dom_sf"/>
</dbReference>
<dbReference type="Gene3D" id="1.10.530.10">
    <property type="match status" value="1"/>
</dbReference>
<proteinExistence type="inferred from homology"/>
<dbReference type="GO" id="GO:0016020">
    <property type="term" value="C:membrane"/>
    <property type="evidence" value="ECO:0007669"/>
    <property type="project" value="InterPro"/>
</dbReference>
<dbReference type="PANTHER" id="PTHR37423">
    <property type="entry name" value="SOLUBLE LYTIC MUREIN TRANSGLYCOSYLASE-RELATED"/>
    <property type="match status" value="1"/>
</dbReference>
<dbReference type="GO" id="GO:0000270">
    <property type="term" value="P:peptidoglycan metabolic process"/>
    <property type="evidence" value="ECO:0007669"/>
    <property type="project" value="InterPro"/>
</dbReference>
<keyword evidence="3" id="KW-0732">Signal</keyword>
<feature type="chain" id="PRO_5006601908" evidence="3">
    <location>
        <begin position="22"/>
        <end position="448"/>
    </location>
</feature>
<dbReference type="PROSITE" id="PS00922">
    <property type="entry name" value="TRANSGLYCOSYLASE"/>
    <property type="match status" value="1"/>
</dbReference>
<dbReference type="InterPro" id="IPR018392">
    <property type="entry name" value="LysM"/>
</dbReference>
<dbReference type="SMART" id="SM00257">
    <property type="entry name" value="LysM"/>
    <property type="match status" value="1"/>
</dbReference>
<sequence length="448" mass="51114">MKRIYLQIVTMFFFSVCTIQAQTEDKKANEITVTNAQGKQEVIDVPEAMNTEVDSLLNLYYTKNYLHPDTGCNLPNVNPIYDKSVYIDRLKRIPSVIELPYNEVVQKFIDRYSGRLRRSVSYMLGASNFYVPIFEQALETYGLPLELKYLPVIESALNPKAVSRVGATGLWQFMLGTGKRYGLEINSLVDERRDPVKASYAAAHYLSDLYKIFGDWNLVIAAYNAGPDKITKAIHRAKGQTDYWQIYPYLPQETRGYVPAFIAANYIMNYYCEHNICPLVTDLPAKTDTVLVNRDIHFDQIAHVLHIDTEQLLELNPQYRRNVINGSSQPSALRLPAALINTFIDKADSIYAYNPDELLNKRIEVAVNDDVPMYTSPRKTYSHKSGRRTKETRRHGKKQRSQGKSITIKDGDTLSEIAARNHTTVKKLRKLNNISGSNIRAGKKIKVK</sequence>
<gene>
    <name evidence="5" type="ORF">AS203_01970</name>
</gene>
<protein>
    <submittedName>
        <fullName evidence="5">Lytic transglycosylase</fullName>
    </submittedName>
</protein>
<dbReference type="SUPFAM" id="SSF53955">
    <property type="entry name" value="Lysozyme-like"/>
    <property type="match status" value="1"/>
</dbReference>
<feature type="region of interest" description="Disordered" evidence="2">
    <location>
        <begin position="376"/>
        <end position="406"/>
    </location>
</feature>
<dbReference type="PANTHER" id="PTHR37423:SF2">
    <property type="entry name" value="MEMBRANE-BOUND LYTIC MUREIN TRANSGLYCOSYLASE C"/>
    <property type="match status" value="1"/>
</dbReference>
<evidence type="ECO:0000256" key="2">
    <source>
        <dbReference type="SAM" id="MobiDB-lite"/>
    </source>
</evidence>
<dbReference type="AlphaFoldDB" id="A0A0S2KIR6"/>
<dbReference type="PROSITE" id="PS51782">
    <property type="entry name" value="LYSM"/>
    <property type="match status" value="1"/>
</dbReference>
<dbReference type="SUPFAM" id="SSF54106">
    <property type="entry name" value="LysM domain"/>
    <property type="match status" value="1"/>
</dbReference>
<evidence type="ECO:0000256" key="1">
    <source>
        <dbReference type="ARBA" id="ARBA00007734"/>
    </source>
</evidence>